<dbReference type="PANTHER" id="PTHR10288">
    <property type="entry name" value="KH DOMAIN CONTAINING RNA BINDING PROTEIN"/>
    <property type="match status" value="1"/>
</dbReference>
<dbReference type="GO" id="GO:0003723">
    <property type="term" value="F:RNA binding"/>
    <property type="evidence" value="ECO:0007669"/>
    <property type="project" value="UniProtKB-UniRule"/>
</dbReference>
<dbReference type="CDD" id="cd22396">
    <property type="entry name" value="KH-I_FUBP_rpt1"/>
    <property type="match status" value="1"/>
</dbReference>
<comment type="caution">
    <text evidence="7">The sequence shown here is derived from an EMBL/GenBank/DDBJ whole genome shotgun (WGS) entry which is preliminary data.</text>
</comment>
<evidence type="ECO:0000259" key="6">
    <source>
        <dbReference type="SMART" id="SM00322"/>
    </source>
</evidence>
<feature type="compositionally biased region" description="Polar residues" evidence="5">
    <location>
        <begin position="83"/>
        <end position="106"/>
    </location>
</feature>
<feature type="region of interest" description="Disordered" evidence="5">
    <location>
        <begin position="447"/>
        <end position="485"/>
    </location>
</feature>
<dbReference type="Pfam" id="PF09005">
    <property type="entry name" value="FUBP_C"/>
    <property type="match status" value="1"/>
</dbReference>
<dbReference type="InterPro" id="IPR004088">
    <property type="entry name" value="KH_dom_type_1"/>
</dbReference>
<keyword evidence="2" id="KW-0677">Repeat</keyword>
<dbReference type="PROSITE" id="PS50084">
    <property type="entry name" value="KH_TYPE_1"/>
    <property type="match status" value="3"/>
</dbReference>
<feature type="domain" description="K Homology" evidence="6">
    <location>
        <begin position="287"/>
        <end position="358"/>
    </location>
</feature>
<evidence type="ECO:0000256" key="2">
    <source>
        <dbReference type="ARBA" id="ARBA00022737"/>
    </source>
</evidence>
<dbReference type="AlphaFoldDB" id="A0ABD2PPW8"/>
<sequence length="523" mass="56041">MTDRQAYASALERAKQINSRITDNSAYPGGISAAQAGMKRSASRESDNSYLATEKRPFLNDKTASAAAAEAIARLNQKLGVAQQPSQSMPQTLSGPNTIPSHNNMPGATQAVSVTIHIPDRLVGLIIGKRGEQITSLQAESNCKVQITQEQTGPERPITLTGNAQQIEHARRLITDLISRAERGGPPNPMQQHPGGDNYAQIEMMIPGNKAGLVIGKGGETIKSLQEEHGVKMVLIQQNNQASAEDKPLRISGDMARVERVKHVILELISSKGNAVQGAMGGGRYEGQDFQRFAVPAEKAGLVIGKGGETIKEICKMSNCHVEISKDPPPSASLKLFNIRGTQEDILKAKKLISDRAGIPLCGTSSDPYPGSSASGYNVYAYMQGKLWRPLNYGYLSQTDTSQSSNGAAMPAPSINPYTGMPDYSAAWIEYYNRLGMPEQANKIALQAQQQGMAPANPQTAAQMPQTTSAPVQSSAGQGADYSQWQTQQAWQQWQAWQQPGVSQAWSAGANQGLAQSGAGQTN</sequence>
<gene>
    <name evidence="7" type="primary">FUBP1</name>
    <name evidence="7" type="ORF">Ciccas_011909</name>
</gene>
<dbReference type="EMBL" id="JBJKFK010003797">
    <property type="protein sequence ID" value="KAL3309545.1"/>
    <property type="molecule type" value="Genomic_DNA"/>
</dbReference>
<feature type="region of interest" description="Disordered" evidence="5">
    <location>
        <begin position="80"/>
        <end position="106"/>
    </location>
</feature>
<dbReference type="Proteomes" id="UP001626550">
    <property type="component" value="Unassembled WGS sequence"/>
</dbReference>
<feature type="compositionally biased region" description="Basic and acidic residues" evidence="5">
    <location>
        <begin position="42"/>
        <end position="54"/>
    </location>
</feature>
<evidence type="ECO:0000256" key="1">
    <source>
        <dbReference type="ARBA" id="ARBA00004123"/>
    </source>
</evidence>
<dbReference type="GO" id="GO:0005634">
    <property type="term" value="C:nucleus"/>
    <property type="evidence" value="ECO:0007669"/>
    <property type="project" value="UniProtKB-SubCell"/>
</dbReference>
<keyword evidence="4" id="KW-0694">RNA-binding</keyword>
<keyword evidence="3" id="KW-0539">Nucleus</keyword>
<dbReference type="InterPro" id="IPR015096">
    <property type="entry name" value="FUBP_C"/>
</dbReference>
<feature type="domain" description="K Homology" evidence="6">
    <location>
        <begin position="110"/>
        <end position="179"/>
    </location>
</feature>
<dbReference type="InterPro" id="IPR004087">
    <property type="entry name" value="KH_dom"/>
</dbReference>
<dbReference type="SMART" id="SM00322">
    <property type="entry name" value="KH"/>
    <property type="match status" value="3"/>
</dbReference>
<evidence type="ECO:0000313" key="8">
    <source>
        <dbReference type="Proteomes" id="UP001626550"/>
    </source>
</evidence>
<dbReference type="InterPro" id="IPR036612">
    <property type="entry name" value="KH_dom_type_1_sf"/>
</dbReference>
<dbReference type="Gene3D" id="3.30.1370.10">
    <property type="entry name" value="K Homology domain, type 1"/>
    <property type="match status" value="3"/>
</dbReference>
<evidence type="ECO:0000256" key="4">
    <source>
        <dbReference type="PROSITE-ProRule" id="PRU00117"/>
    </source>
</evidence>
<accession>A0ABD2PPW8</accession>
<feature type="region of interest" description="Disordered" evidence="5">
    <location>
        <begin position="19"/>
        <end position="54"/>
    </location>
</feature>
<feature type="region of interest" description="Disordered" evidence="5">
    <location>
        <begin position="502"/>
        <end position="523"/>
    </location>
</feature>
<evidence type="ECO:0000313" key="7">
    <source>
        <dbReference type="EMBL" id="KAL3309545.1"/>
    </source>
</evidence>
<comment type="subcellular location">
    <subcellularLocation>
        <location evidence="1">Nucleus</location>
    </subcellularLocation>
</comment>
<keyword evidence="8" id="KW-1185">Reference proteome</keyword>
<evidence type="ECO:0000256" key="3">
    <source>
        <dbReference type="ARBA" id="ARBA00023242"/>
    </source>
</evidence>
<feature type="domain" description="K Homology" evidence="6">
    <location>
        <begin position="198"/>
        <end position="270"/>
    </location>
</feature>
<feature type="compositionally biased region" description="Polar residues" evidence="5">
    <location>
        <begin position="447"/>
        <end position="483"/>
    </location>
</feature>
<proteinExistence type="predicted"/>
<evidence type="ECO:0000256" key="5">
    <source>
        <dbReference type="SAM" id="MobiDB-lite"/>
    </source>
</evidence>
<dbReference type="SUPFAM" id="SSF54791">
    <property type="entry name" value="Eukaryotic type KH-domain (KH-domain type I)"/>
    <property type="match status" value="3"/>
</dbReference>
<reference evidence="7 8" key="1">
    <citation type="submission" date="2024-11" db="EMBL/GenBank/DDBJ databases">
        <title>Adaptive evolution of stress response genes in parasites aligns with host niche diversity.</title>
        <authorList>
            <person name="Hahn C."/>
            <person name="Resl P."/>
        </authorList>
    </citation>
    <scope>NUCLEOTIDE SEQUENCE [LARGE SCALE GENOMIC DNA]</scope>
    <source>
        <strain evidence="7">EGGRZ-B1_66</strain>
        <tissue evidence="7">Body</tissue>
    </source>
</reference>
<dbReference type="CDD" id="cd22397">
    <property type="entry name" value="KH-I_FUBP_rpt2"/>
    <property type="match status" value="1"/>
</dbReference>
<organism evidence="7 8">
    <name type="scientific">Cichlidogyrus casuarinus</name>
    <dbReference type="NCBI Taxonomy" id="1844966"/>
    <lineage>
        <taxon>Eukaryota</taxon>
        <taxon>Metazoa</taxon>
        <taxon>Spiralia</taxon>
        <taxon>Lophotrochozoa</taxon>
        <taxon>Platyhelminthes</taxon>
        <taxon>Monogenea</taxon>
        <taxon>Monopisthocotylea</taxon>
        <taxon>Dactylogyridea</taxon>
        <taxon>Ancyrocephalidae</taxon>
        <taxon>Cichlidogyrus</taxon>
    </lineage>
</organism>
<protein>
    <submittedName>
        <fullName evidence="7">Far upstream element-binding protein 1</fullName>
    </submittedName>
</protein>
<dbReference type="Pfam" id="PF00013">
    <property type="entry name" value="KH_1"/>
    <property type="match status" value="3"/>
</dbReference>
<name>A0ABD2PPW8_9PLAT</name>